<comment type="caution">
    <text evidence="2">The sequence shown here is derived from an EMBL/GenBank/DDBJ whole genome shotgun (WGS) entry which is preliminary data.</text>
</comment>
<dbReference type="InterPro" id="IPR051049">
    <property type="entry name" value="Dienelactone_hydrolase-like"/>
</dbReference>
<dbReference type="Proteomes" id="UP000236569">
    <property type="component" value="Unassembled WGS sequence"/>
</dbReference>
<dbReference type="PANTHER" id="PTHR46623:SF6">
    <property type="entry name" value="ALPHA_BETA-HYDROLASES SUPERFAMILY PROTEIN"/>
    <property type="match status" value="1"/>
</dbReference>
<dbReference type="InterPro" id="IPR029058">
    <property type="entry name" value="AB_hydrolase_fold"/>
</dbReference>
<dbReference type="SUPFAM" id="SSF53474">
    <property type="entry name" value="alpha/beta-Hydrolases"/>
    <property type="match status" value="1"/>
</dbReference>
<dbReference type="InterPro" id="IPR002925">
    <property type="entry name" value="Dienelactn_hydro"/>
</dbReference>
<protein>
    <submittedName>
        <fullName evidence="2">Dienelactone hydrolase family protein</fullName>
    </submittedName>
</protein>
<dbReference type="EMBL" id="BFAG01000023">
    <property type="protein sequence ID" value="GBF08119.1"/>
    <property type="molecule type" value="Genomic_DNA"/>
</dbReference>
<evidence type="ECO:0000313" key="2">
    <source>
        <dbReference type="EMBL" id="GBF08119.1"/>
    </source>
</evidence>
<proteinExistence type="predicted"/>
<reference evidence="3" key="1">
    <citation type="submission" date="2018-01" db="EMBL/GenBank/DDBJ databases">
        <title>Draft Genome Sequence of the Radioresistant Bacterium Deinococcus aerius TR0125, Isolated from the Higher Atmosphere above Japan.</title>
        <authorList>
            <person name="Satoh K."/>
            <person name="Arai H."/>
            <person name="Sanzen T."/>
            <person name="Kawaguchi Y."/>
            <person name="Hayashi H."/>
            <person name="Yokobori S."/>
            <person name="Yamagishi A."/>
            <person name="Oono Y."/>
            <person name="Narumi I."/>
        </authorList>
    </citation>
    <scope>NUCLEOTIDE SEQUENCE [LARGE SCALE GENOMIC DNA]</scope>
    <source>
        <strain evidence="3">TR0125</strain>
    </source>
</reference>
<dbReference type="PANTHER" id="PTHR46623">
    <property type="entry name" value="CARBOXYMETHYLENEBUTENOLIDASE-RELATED"/>
    <property type="match status" value="1"/>
</dbReference>
<dbReference type="AlphaFoldDB" id="A0A2I9D0Q2"/>
<feature type="domain" description="Dienelactone hydrolase" evidence="1">
    <location>
        <begin position="12"/>
        <end position="55"/>
    </location>
</feature>
<feature type="domain" description="Dienelactone hydrolase" evidence="1">
    <location>
        <begin position="68"/>
        <end position="217"/>
    </location>
</feature>
<dbReference type="GO" id="GO:0016787">
    <property type="term" value="F:hydrolase activity"/>
    <property type="evidence" value="ECO:0007669"/>
    <property type="project" value="UniProtKB-KW"/>
</dbReference>
<gene>
    <name evidence="2" type="ORF">DAERI_230010</name>
</gene>
<sequence>MTVTSGGRAYKSYLAAPASATRKPAVILLHSFRGLEQGYRDLVDEMAAAGFVTLALGWQTFEQEPSDVTVKTLVEDGLKYLAARNDVNINAVGLTGFCAGGRYTMLLLPQMKGFKAGVAWYGFPDQGGTAAKPQAPSAFINQLTALMLIIHGTRDQPSPIATIYAYAGKLDAANKKFKLSVYQGEPHSFLLQNSRIADTFASRDARRDMLNYFREYLR</sequence>
<evidence type="ECO:0000259" key="1">
    <source>
        <dbReference type="Pfam" id="PF01738"/>
    </source>
</evidence>
<dbReference type="Pfam" id="PF01738">
    <property type="entry name" value="DLH"/>
    <property type="match status" value="2"/>
</dbReference>
<dbReference type="Gene3D" id="3.40.50.1820">
    <property type="entry name" value="alpha/beta hydrolase"/>
    <property type="match status" value="1"/>
</dbReference>
<accession>A0A2I9D0Q2</accession>
<organism evidence="2 3">
    <name type="scientific">Deinococcus aerius</name>
    <dbReference type="NCBI Taxonomy" id="200253"/>
    <lineage>
        <taxon>Bacteria</taxon>
        <taxon>Thermotogati</taxon>
        <taxon>Deinococcota</taxon>
        <taxon>Deinococci</taxon>
        <taxon>Deinococcales</taxon>
        <taxon>Deinococcaceae</taxon>
        <taxon>Deinococcus</taxon>
    </lineage>
</organism>
<evidence type="ECO:0000313" key="3">
    <source>
        <dbReference type="Proteomes" id="UP000236569"/>
    </source>
</evidence>
<name>A0A2I9D0Q2_9DEIO</name>
<keyword evidence="3" id="KW-1185">Reference proteome</keyword>
<keyword evidence="2" id="KW-0378">Hydrolase</keyword>